<dbReference type="PANTHER" id="PTHR13887:SF41">
    <property type="entry name" value="THIOREDOXIN SUPERFAMILY PROTEIN"/>
    <property type="match status" value="1"/>
</dbReference>
<protein>
    <submittedName>
        <fullName evidence="2">Thioredoxin-like protein</fullName>
    </submittedName>
</protein>
<proteinExistence type="predicted"/>
<keyword evidence="3" id="KW-1185">Reference proteome</keyword>
<dbReference type="SUPFAM" id="SSF52833">
    <property type="entry name" value="Thioredoxin-like"/>
    <property type="match status" value="1"/>
</dbReference>
<organism evidence="2 3">
    <name type="scientific">Boletus edulis BED1</name>
    <dbReference type="NCBI Taxonomy" id="1328754"/>
    <lineage>
        <taxon>Eukaryota</taxon>
        <taxon>Fungi</taxon>
        <taxon>Dikarya</taxon>
        <taxon>Basidiomycota</taxon>
        <taxon>Agaricomycotina</taxon>
        <taxon>Agaricomycetes</taxon>
        <taxon>Agaricomycetidae</taxon>
        <taxon>Boletales</taxon>
        <taxon>Boletineae</taxon>
        <taxon>Boletaceae</taxon>
        <taxon>Boletoideae</taxon>
        <taxon>Boletus</taxon>
    </lineage>
</organism>
<dbReference type="EMBL" id="WHUW01000014">
    <property type="protein sequence ID" value="KAF8439352.1"/>
    <property type="molecule type" value="Genomic_DNA"/>
</dbReference>
<reference evidence="2" key="1">
    <citation type="submission" date="2019-10" db="EMBL/GenBank/DDBJ databases">
        <authorList>
            <consortium name="DOE Joint Genome Institute"/>
            <person name="Kuo A."/>
            <person name="Miyauchi S."/>
            <person name="Kiss E."/>
            <person name="Drula E."/>
            <person name="Kohler A."/>
            <person name="Sanchez-Garcia M."/>
            <person name="Andreopoulos B."/>
            <person name="Barry K.W."/>
            <person name="Bonito G."/>
            <person name="Buee M."/>
            <person name="Carver A."/>
            <person name="Chen C."/>
            <person name="Cichocki N."/>
            <person name="Clum A."/>
            <person name="Culley D."/>
            <person name="Crous P.W."/>
            <person name="Fauchery L."/>
            <person name="Girlanda M."/>
            <person name="Hayes R."/>
            <person name="Keri Z."/>
            <person name="LaButti K."/>
            <person name="Lipzen A."/>
            <person name="Lombard V."/>
            <person name="Magnuson J."/>
            <person name="Maillard F."/>
            <person name="Morin E."/>
            <person name="Murat C."/>
            <person name="Nolan M."/>
            <person name="Ohm R."/>
            <person name="Pangilinan J."/>
            <person name="Pereira M."/>
            <person name="Perotto S."/>
            <person name="Peter M."/>
            <person name="Riley R."/>
            <person name="Sitrit Y."/>
            <person name="Stielow B."/>
            <person name="Szollosi G."/>
            <person name="Zifcakova L."/>
            <person name="Stursova M."/>
            <person name="Spatafora J.W."/>
            <person name="Tedersoo L."/>
            <person name="Vaario L.-M."/>
            <person name="Yamada A."/>
            <person name="Yan M."/>
            <person name="Wang P."/>
            <person name="Xu J."/>
            <person name="Bruns T."/>
            <person name="Baldrian P."/>
            <person name="Vilgalys R."/>
            <person name="Henrissat B."/>
            <person name="Grigoriev I.V."/>
            <person name="Hibbett D."/>
            <person name="Nagy L.G."/>
            <person name="Martin F.M."/>
        </authorList>
    </citation>
    <scope>NUCLEOTIDE SEQUENCE</scope>
    <source>
        <strain evidence="2">BED1</strain>
    </source>
</reference>
<dbReference type="PANTHER" id="PTHR13887">
    <property type="entry name" value="GLUTATHIONE S-TRANSFERASE KAPPA"/>
    <property type="match status" value="1"/>
</dbReference>
<evidence type="ECO:0000313" key="2">
    <source>
        <dbReference type="EMBL" id="KAF8439352.1"/>
    </source>
</evidence>
<feature type="domain" description="DSBA-like thioredoxin" evidence="1">
    <location>
        <begin position="64"/>
        <end position="269"/>
    </location>
</feature>
<evidence type="ECO:0000313" key="3">
    <source>
        <dbReference type="Proteomes" id="UP001194468"/>
    </source>
</evidence>
<gene>
    <name evidence="2" type="ORF">L210DRAFT_3541970</name>
</gene>
<sequence>MQNVQLTHPESLSIVSESSYRCIDSTASESTSAESLSANLQSIPSKFAVGTSPASPESLRPIKIIVISDYICGFCYICDKILRDAIEACRDLPVRFDVEFRPFTLVDSSALPVANPNTVVYRNAYVTKKFGNEQAEMKLKALNEFGVKAGLTLAEDSIVCGTTQAHRLSAKAYKDGGQVLQDKFNAFIFDACLTKMANISDEDVLVDAAVNTGLMNKEQATEFLRSTEYLDCVETMTEAAKANGINGVPFVIIDGKWAVNGLQPKECFVQIFRKLSHLPTSTAPGTAKIEQGVEVH</sequence>
<dbReference type="Gene3D" id="3.40.30.10">
    <property type="entry name" value="Glutaredoxin"/>
    <property type="match status" value="1"/>
</dbReference>
<dbReference type="InterPro" id="IPR036249">
    <property type="entry name" value="Thioredoxin-like_sf"/>
</dbReference>
<name>A0AAD4BT61_BOLED</name>
<dbReference type="Pfam" id="PF01323">
    <property type="entry name" value="DSBA"/>
    <property type="match status" value="1"/>
</dbReference>
<accession>A0AAD4BT61</accession>
<dbReference type="AlphaFoldDB" id="A0AAD4BT61"/>
<dbReference type="Proteomes" id="UP001194468">
    <property type="component" value="Unassembled WGS sequence"/>
</dbReference>
<evidence type="ECO:0000259" key="1">
    <source>
        <dbReference type="Pfam" id="PF01323"/>
    </source>
</evidence>
<reference evidence="2" key="2">
    <citation type="journal article" date="2020" name="Nat. Commun.">
        <title>Large-scale genome sequencing of mycorrhizal fungi provides insights into the early evolution of symbiotic traits.</title>
        <authorList>
            <person name="Miyauchi S."/>
            <person name="Kiss E."/>
            <person name="Kuo A."/>
            <person name="Drula E."/>
            <person name="Kohler A."/>
            <person name="Sanchez-Garcia M."/>
            <person name="Morin E."/>
            <person name="Andreopoulos B."/>
            <person name="Barry K.W."/>
            <person name="Bonito G."/>
            <person name="Buee M."/>
            <person name="Carver A."/>
            <person name="Chen C."/>
            <person name="Cichocki N."/>
            <person name="Clum A."/>
            <person name="Culley D."/>
            <person name="Crous P.W."/>
            <person name="Fauchery L."/>
            <person name="Girlanda M."/>
            <person name="Hayes R.D."/>
            <person name="Keri Z."/>
            <person name="LaButti K."/>
            <person name="Lipzen A."/>
            <person name="Lombard V."/>
            <person name="Magnuson J."/>
            <person name="Maillard F."/>
            <person name="Murat C."/>
            <person name="Nolan M."/>
            <person name="Ohm R.A."/>
            <person name="Pangilinan J."/>
            <person name="Pereira M.F."/>
            <person name="Perotto S."/>
            <person name="Peter M."/>
            <person name="Pfister S."/>
            <person name="Riley R."/>
            <person name="Sitrit Y."/>
            <person name="Stielow J.B."/>
            <person name="Szollosi G."/>
            <person name="Zifcakova L."/>
            <person name="Stursova M."/>
            <person name="Spatafora J.W."/>
            <person name="Tedersoo L."/>
            <person name="Vaario L.M."/>
            <person name="Yamada A."/>
            <person name="Yan M."/>
            <person name="Wang P."/>
            <person name="Xu J."/>
            <person name="Bruns T."/>
            <person name="Baldrian P."/>
            <person name="Vilgalys R."/>
            <person name="Dunand C."/>
            <person name="Henrissat B."/>
            <person name="Grigoriev I.V."/>
            <person name="Hibbett D."/>
            <person name="Nagy L.G."/>
            <person name="Martin F.M."/>
        </authorList>
    </citation>
    <scope>NUCLEOTIDE SEQUENCE</scope>
    <source>
        <strain evidence="2">BED1</strain>
    </source>
</reference>
<dbReference type="InterPro" id="IPR001853">
    <property type="entry name" value="DSBA-like_thioredoxin_dom"/>
</dbReference>
<dbReference type="GO" id="GO:0016491">
    <property type="term" value="F:oxidoreductase activity"/>
    <property type="evidence" value="ECO:0007669"/>
    <property type="project" value="InterPro"/>
</dbReference>
<comment type="caution">
    <text evidence="2">The sequence shown here is derived from an EMBL/GenBank/DDBJ whole genome shotgun (WGS) entry which is preliminary data.</text>
</comment>